<keyword evidence="7 8" id="KW-0998">Cell outer membrane</keyword>
<dbReference type="PANTHER" id="PTHR30069:SF49">
    <property type="entry name" value="OUTER MEMBRANE PROTEIN C"/>
    <property type="match status" value="1"/>
</dbReference>
<evidence type="ECO:0000256" key="5">
    <source>
        <dbReference type="ARBA" id="ARBA00023077"/>
    </source>
</evidence>
<gene>
    <name evidence="13" type="ORF">SAMN02949497_4498</name>
</gene>
<dbReference type="Pfam" id="PF00593">
    <property type="entry name" value="TonB_dep_Rec_b-barrel"/>
    <property type="match status" value="1"/>
</dbReference>
<sequence>MCNAYESKMILGLRALGGLALLAGSAGIFAADDVVELDEITVSGRAEAEILGASTLDAAGLASGQATGNDTAGLFKNIPGVSLATGGGVSSLPTVHGLADDRVKVVVNGMNISSACSNHMNPALSYVAPAAVGKATVMAGITPVSQGGDSVGGTISVDPLAPEFASAEQGTLTASKFGSFYRSINDNVGVNASTAYATTDARLEYNGSWNRARSYNTGDDGPQVVPSQFETTNHSLRGALKTASGLWTADLSGQHLPYQGFPNQRMDMVRNDAILGGLNYENDFAWGRLDSKFYYHQTWHTMDALPNRKGATMPMESDGTDLGYRLRAHIDLAARHTLHVGNEFFRQTLDDWWPGDDFYPQDFISVNGGQRNRMGLFAEWEADWDERWTSILGLRNDTVWMDTGSVHGYDNSFVNAFWADQFNAADHAKTNVNFDVTALTRFTPDATSRYELGFARKMRAPNLYELYAWTGGSQKSMINWFGDGNGYQGNLQLGSETAYNFSFTGAWHDAEQKVWSASVSPYYTHIANYIWGQVDSIGRDGFRGMHFVNIPYADLYGVDASGRYNFLPESPAGSFALSLSLAYVRGVGKDGGQGRPCPYANATPGGKYLCEAEGWSLEGYQAPDKVNLYHMMPLHGTLALEHTLDSEWGRFSNSLGLELVDRKTTVAKTYNEPVTPGYVLLNLKAGYQYKQVKLELGVDNLLDKAYFHPLGGVYIYATRFPYSPNQLPAVPAMGRSVFVSVGVEF</sequence>
<dbReference type="GO" id="GO:0009279">
    <property type="term" value="C:cell outer membrane"/>
    <property type="evidence" value="ECO:0007669"/>
    <property type="project" value="UniProtKB-SubCell"/>
</dbReference>
<dbReference type="Gene3D" id="2.40.170.20">
    <property type="entry name" value="TonB-dependent receptor, beta-barrel domain"/>
    <property type="match status" value="1"/>
</dbReference>
<keyword evidence="4 8" id="KW-0812">Transmembrane</keyword>
<evidence type="ECO:0000256" key="6">
    <source>
        <dbReference type="ARBA" id="ARBA00023136"/>
    </source>
</evidence>
<evidence type="ECO:0000259" key="11">
    <source>
        <dbReference type="Pfam" id="PF00593"/>
    </source>
</evidence>
<feature type="signal peptide" evidence="10">
    <location>
        <begin position="1"/>
        <end position="30"/>
    </location>
</feature>
<feature type="domain" description="TonB-dependent receptor-like beta-barrel" evidence="11">
    <location>
        <begin position="225"/>
        <end position="701"/>
    </location>
</feature>
<dbReference type="SUPFAM" id="SSF56935">
    <property type="entry name" value="Porins"/>
    <property type="match status" value="1"/>
</dbReference>
<evidence type="ECO:0000313" key="14">
    <source>
        <dbReference type="Proteomes" id="UP000192923"/>
    </source>
</evidence>
<organism evidence="13 14">
    <name type="scientific">Methylomagnum ishizawai</name>
    <dbReference type="NCBI Taxonomy" id="1760988"/>
    <lineage>
        <taxon>Bacteria</taxon>
        <taxon>Pseudomonadati</taxon>
        <taxon>Pseudomonadota</taxon>
        <taxon>Gammaproteobacteria</taxon>
        <taxon>Methylococcales</taxon>
        <taxon>Methylococcaceae</taxon>
        <taxon>Methylomagnum</taxon>
    </lineage>
</organism>
<evidence type="ECO:0000313" key="13">
    <source>
        <dbReference type="EMBL" id="SMF97079.1"/>
    </source>
</evidence>
<dbReference type="PANTHER" id="PTHR30069">
    <property type="entry name" value="TONB-DEPENDENT OUTER MEMBRANE RECEPTOR"/>
    <property type="match status" value="1"/>
</dbReference>
<dbReference type="STRING" id="1760988.SAMN02949497_4498"/>
<dbReference type="Gene3D" id="2.170.130.10">
    <property type="entry name" value="TonB-dependent receptor, plug domain"/>
    <property type="match status" value="1"/>
</dbReference>
<evidence type="ECO:0000256" key="3">
    <source>
        <dbReference type="ARBA" id="ARBA00022452"/>
    </source>
</evidence>
<feature type="chain" id="PRO_5013345982" evidence="10">
    <location>
        <begin position="31"/>
        <end position="745"/>
    </location>
</feature>
<evidence type="ECO:0000256" key="2">
    <source>
        <dbReference type="ARBA" id="ARBA00022448"/>
    </source>
</evidence>
<proteinExistence type="inferred from homology"/>
<dbReference type="GO" id="GO:0015344">
    <property type="term" value="F:siderophore uptake transmembrane transporter activity"/>
    <property type="evidence" value="ECO:0007669"/>
    <property type="project" value="TreeGrafter"/>
</dbReference>
<dbReference type="InterPro" id="IPR012910">
    <property type="entry name" value="Plug_dom"/>
</dbReference>
<dbReference type="Pfam" id="PF07715">
    <property type="entry name" value="Plug"/>
    <property type="match status" value="1"/>
</dbReference>
<comment type="similarity">
    <text evidence="8 9">Belongs to the TonB-dependent receptor family.</text>
</comment>
<dbReference type="InterPro" id="IPR036942">
    <property type="entry name" value="Beta-barrel_TonB_sf"/>
</dbReference>
<reference evidence="13 14" key="1">
    <citation type="submission" date="2016-12" db="EMBL/GenBank/DDBJ databases">
        <authorList>
            <person name="Song W.-J."/>
            <person name="Kurnit D.M."/>
        </authorList>
    </citation>
    <scope>NUCLEOTIDE SEQUENCE [LARGE SCALE GENOMIC DNA]</scope>
    <source>
        <strain evidence="13 14">175</strain>
    </source>
</reference>
<keyword evidence="14" id="KW-1185">Reference proteome</keyword>
<dbReference type="InterPro" id="IPR000531">
    <property type="entry name" value="Beta-barrel_TonB"/>
</dbReference>
<evidence type="ECO:0000256" key="9">
    <source>
        <dbReference type="RuleBase" id="RU003357"/>
    </source>
</evidence>
<evidence type="ECO:0000256" key="8">
    <source>
        <dbReference type="PROSITE-ProRule" id="PRU01360"/>
    </source>
</evidence>
<keyword evidence="5 9" id="KW-0798">TonB box</keyword>
<dbReference type="EMBL" id="FXAM01000001">
    <property type="protein sequence ID" value="SMF97079.1"/>
    <property type="molecule type" value="Genomic_DNA"/>
</dbReference>
<accession>A0A1Y6D2A0</accession>
<dbReference type="AlphaFoldDB" id="A0A1Y6D2A0"/>
<protein>
    <submittedName>
        <fullName evidence="13">Iron complex outermembrane recepter protein</fullName>
    </submittedName>
</protein>
<dbReference type="InterPro" id="IPR037066">
    <property type="entry name" value="Plug_dom_sf"/>
</dbReference>
<evidence type="ECO:0000256" key="1">
    <source>
        <dbReference type="ARBA" id="ARBA00004571"/>
    </source>
</evidence>
<evidence type="ECO:0000256" key="7">
    <source>
        <dbReference type="ARBA" id="ARBA00023237"/>
    </source>
</evidence>
<keyword evidence="10" id="KW-0732">Signal</keyword>
<dbReference type="InterPro" id="IPR039426">
    <property type="entry name" value="TonB-dep_rcpt-like"/>
</dbReference>
<dbReference type="GO" id="GO:0044718">
    <property type="term" value="P:siderophore transmembrane transport"/>
    <property type="evidence" value="ECO:0007669"/>
    <property type="project" value="TreeGrafter"/>
</dbReference>
<feature type="domain" description="TonB-dependent receptor plug" evidence="12">
    <location>
        <begin position="67"/>
        <end position="154"/>
    </location>
</feature>
<dbReference type="PROSITE" id="PS52016">
    <property type="entry name" value="TONB_DEPENDENT_REC_3"/>
    <property type="match status" value="1"/>
</dbReference>
<evidence type="ECO:0000256" key="4">
    <source>
        <dbReference type="ARBA" id="ARBA00022692"/>
    </source>
</evidence>
<keyword evidence="2 8" id="KW-0813">Transport</keyword>
<comment type="subcellular location">
    <subcellularLocation>
        <location evidence="1 8">Cell outer membrane</location>
        <topology evidence="1 8">Multi-pass membrane protein</topology>
    </subcellularLocation>
</comment>
<dbReference type="Proteomes" id="UP000192923">
    <property type="component" value="Unassembled WGS sequence"/>
</dbReference>
<name>A0A1Y6D2A0_9GAMM</name>
<keyword evidence="6 8" id="KW-0472">Membrane</keyword>
<evidence type="ECO:0000259" key="12">
    <source>
        <dbReference type="Pfam" id="PF07715"/>
    </source>
</evidence>
<evidence type="ECO:0000256" key="10">
    <source>
        <dbReference type="SAM" id="SignalP"/>
    </source>
</evidence>
<keyword evidence="3 8" id="KW-1134">Transmembrane beta strand</keyword>